<dbReference type="CDD" id="cd02194">
    <property type="entry name" value="ThiL"/>
    <property type="match status" value="1"/>
</dbReference>
<dbReference type="HAMAP" id="MF_02128">
    <property type="entry name" value="TMP_kinase"/>
    <property type="match status" value="1"/>
</dbReference>
<dbReference type="PATRIC" id="fig|1121439.3.peg.2086"/>
<dbReference type="Proteomes" id="UP000014975">
    <property type="component" value="Unassembled WGS sequence"/>
</dbReference>
<keyword evidence="2" id="KW-0067">ATP-binding</keyword>
<feature type="binding site" evidence="2">
    <location>
        <position position="32"/>
    </location>
    <ligand>
        <name>Mg(2+)</name>
        <dbReference type="ChEBI" id="CHEBI:18420"/>
        <label>3</label>
    </ligand>
</feature>
<dbReference type="InterPro" id="IPR036921">
    <property type="entry name" value="PurM-like_N_sf"/>
</dbReference>
<proteinExistence type="inferred from homology"/>
<dbReference type="STRING" id="1121439.dsat_0726"/>
<feature type="binding site" evidence="2">
    <location>
        <position position="54"/>
    </location>
    <ligand>
        <name>substrate</name>
    </ligand>
</feature>
<dbReference type="EC" id="2.7.4.16" evidence="2"/>
<keyword evidence="5" id="KW-1185">Reference proteome</keyword>
<feature type="binding site" evidence="2">
    <location>
        <position position="315"/>
    </location>
    <ligand>
        <name>substrate</name>
    </ligand>
</feature>
<dbReference type="PANTHER" id="PTHR30270:SF0">
    <property type="entry name" value="THIAMINE-MONOPHOSPHATE KINASE"/>
    <property type="match status" value="1"/>
</dbReference>
<dbReference type="NCBIfam" id="TIGR01379">
    <property type="entry name" value="thiL"/>
    <property type="match status" value="1"/>
</dbReference>
<dbReference type="SUPFAM" id="SSF56042">
    <property type="entry name" value="PurM C-terminal domain-like"/>
    <property type="match status" value="1"/>
</dbReference>
<feature type="binding site" evidence="2">
    <location>
        <position position="76"/>
    </location>
    <ligand>
        <name>Mg(2+)</name>
        <dbReference type="ChEBI" id="CHEBI:18420"/>
        <label>2</label>
    </ligand>
</feature>
<name>S7UEX9_9BACT</name>
<keyword evidence="1 2" id="KW-0784">Thiamine biosynthesis</keyword>
<dbReference type="InterPro" id="IPR006283">
    <property type="entry name" value="ThiL-like"/>
</dbReference>
<sequence>MSRLRSEEDFLDLIARHFPESHPHVILGRGDDCALLRCPAEICLTTDLFLEDRHFRRAYFEPEDIGRKSLAVNVSDVLGMGARPLGFSLCLTAPTDIEAEWWERLFAGMGEIAALHGLPLVGGDLSAGDGVGLALTVWGEPWPGGEFKRRGKTRPGDALFVVGPVGLARAGLLALEEKGRAAMADFPSATAWHLCPTLFPSASELLAREPEVRGLMDVSDGLAQDVPRFLAPGQGAALAIAGCDLHPETVAKAQAAGQPPSLFAALGGEDYALLGAAPTPLVAELSARLPGLCRIGAVTDKPGLTLDGTPLGGGFDHFRED</sequence>
<comment type="pathway">
    <text evidence="2">Cofactor biosynthesis; thiamine diphosphate biosynthesis; thiamine diphosphate from thiamine phosphate: step 1/1.</text>
</comment>
<feature type="binding site" evidence="2">
    <location>
        <position position="76"/>
    </location>
    <ligand>
        <name>Mg(2+)</name>
        <dbReference type="ChEBI" id="CHEBI:18420"/>
        <label>4</label>
    </ligand>
</feature>
<dbReference type="Gene3D" id="3.30.1330.10">
    <property type="entry name" value="PurM-like, N-terminal domain"/>
    <property type="match status" value="1"/>
</dbReference>
<feature type="binding site" evidence="2">
    <location>
        <position position="46"/>
    </location>
    <ligand>
        <name>Mg(2+)</name>
        <dbReference type="ChEBI" id="CHEBI:18420"/>
        <label>1</label>
    </ligand>
</feature>
<dbReference type="GO" id="GO:0009030">
    <property type="term" value="F:thiamine-phosphate kinase activity"/>
    <property type="evidence" value="ECO:0007669"/>
    <property type="project" value="UniProtKB-UniRule"/>
</dbReference>
<dbReference type="InterPro" id="IPR036676">
    <property type="entry name" value="PurM-like_C_sf"/>
</dbReference>
<organism evidence="4 5">
    <name type="scientific">Alkalidesulfovibrio alkalitolerans DSM 16529</name>
    <dbReference type="NCBI Taxonomy" id="1121439"/>
    <lineage>
        <taxon>Bacteria</taxon>
        <taxon>Pseudomonadati</taxon>
        <taxon>Thermodesulfobacteriota</taxon>
        <taxon>Desulfovibrionia</taxon>
        <taxon>Desulfovibrionales</taxon>
        <taxon>Desulfovibrionaceae</taxon>
        <taxon>Alkalidesulfovibrio</taxon>
    </lineage>
</organism>
<feature type="binding site" evidence="2">
    <location>
        <position position="269"/>
    </location>
    <ligand>
        <name>substrate</name>
    </ligand>
</feature>
<evidence type="ECO:0000313" key="4">
    <source>
        <dbReference type="EMBL" id="EPR32374.1"/>
    </source>
</evidence>
<comment type="similarity">
    <text evidence="2">Belongs to the thiamine-monophosphate kinase family.</text>
</comment>
<feature type="binding site" evidence="2">
    <location>
        <position position="76"/>
    </location>
    <ligand>
        <name>Mg(2+)</name>
        <dbReference type="ChEBI" id="CHEBI:18420"/>
        <label>3</label>
    </ligand>
</feature>
<dbReference type="UniPathway" id="UPA00060">
    <property type="reaction ID" value="UER00142"/>
</dbReference>
<feature type="binding site" evidence="2">
    <location>
        <position position="220"/>
    </location>
    <ligand>
        <name>Mg(2+)</name>
        <dbReference type="ChEBI" id="CHEBI:18420"/>
        <label>5</label>
    </ligand>
</feature>
<evidence type="ECO:0000256" key="2">
    <source>
        <dbReference type="HAMAP-Rule" id="MF_02128"/>
    </source>
</evidence>
<dbReference type="EMBL" id="ATHI01000027">
    <property type="protein sequence ID" value="EPR32374.1"/>
    <property type="molecule type" value="Genomic_DNA"/>
</dbReference>
<keyword evidence="2" id="KW-0479">Metal-binding</keyword>
<dbReference type="OrthoDB" id="9802811at2"/>
<accession>S7UEX9</accession>
<dbReference type="Pfam" id="PF00586">
    <property type="entry name" value="AIRS"/>
    <property type="match status" value="1"/>
</dbReference>
<comment type="miscellaneous">
    <text evidence="2">Reaction mechanism of ThiL seems to utilize a direct, inline transfer of the gamma-phosphate of ATP to TMP rather than a phosphorylated enzyme intermediate.</text>
</comment>
<dbReference type="PIRSF" id="PIRSF005303">
    <property type="entry name" value="Thiam_monoph_kin"/>
    <property type="match status" value="1"/>
</dbReference>
<dbReference type="SUPFAM" id="SSF55326">
    <property type="entry name" value="PurM N-terminal domain-like"/>
    <property type="match status" value="1"/>
</dbReference>
<comment type="caution">
    <text evidence="4">The sequence shown here is derived from an EMBL/GenBank/DDBJ whole genome shotgun (WGS) entry which is preliminary data.</text>
</comment>
<feature type="binding site" evidence="2">
    <location>
        <position position="149"/>
    </location>
    <ligand>
        <name>ATP</name>
        <dbReference type="ChEBI" id="CHEBI:30616"/>
    </ligand>
</feature>
<dbReference type="RefSeq" id="WP_020887423.1">
    <property type="nucleotide sequence ID" value="NZ_ATHI01000027.1"/>
</dbReference>
<evidence type="ECO:0000256" key="1">
    <source>
        <dbReference type="ARBA" id="ARBA00022977"/>
    </source>
</evidence>
<feature type="binding site" evidence="2">
    <location>
        <position position="45"/>
    </location>
    <ligand>
        <name>Mg(2+)</name>
        <dbReference type="ChEBI" id="CHEBI:18420"/>
        <label>4</label>
    </ligand>
</feature>
<dbReference type="eggNOG" id="COG0611">
    <property type="taxonomic scope" value="Bacteria"/>
</dbReference>
<dbReference type="InterPro" id="IPR016188">
    <property type="entry name" value="PurM-like_N"/>
</dbReference>
<dbReference type="GO" id="GO:0009228">
    <property type="term" value="P:thiamine biosynthetic process"/>
    <property type="evidence" value="ECO:0007669"/>
    <property type="project" value="UniProtKB-KW"/>
</dbReference>
<keyword evidence="2" id="KW-0460">Magnesium</keyword>
<feature type="binding site" evidence="2">
    <location>
        <begin position="123"/>
        <end position="124"/>
    </location>
    <ligand>
        <name>ATP</name>
        <dbReference type="ChEBI" id="CHEBI:30616"/>
    </ligand>
</feature>
<comment type="catalytic activity">
    <reaction evidence="2">
        <text>thiamine phosphate + ATP = thiamine diphosphate + ADP</text>
        <dbReference type="Rhea" id="RHEA:15913"/>
        <dbReference type="ChEBI" id="CHEBI:30616"/>
        <dbReference type="ChEBI" id="CHEBI:37575"/>
        <dbReference type="ChEBI" id="CHEBI:58937"/>
        <dbReference type="ChEBI" id="CHEBI:456216"/>
        <dbReference type="EC" id="2.7.4.16"/>
    </reaction>
</comment>
<evidence type="ECO:0000313" key="5">
    <source>
        <dbReference type="Proteomes" id="UP000014975"/>
    </source>
</evidence>
<feature type="binding site" evidence="2">
    <location>
        <position position="217"/>
    </location>
    <ligand>
        <name>Mg(2+)</name>
        <dbReference type="ChEBI" id="CHEBI:18420"/>
        <label>3</label>
    </ligand>
</feature>
<feature type="binding site" evidence="2">
    <location>
        <position position="47"/>
    </location>
    <ligand>
        <name>Mg(2+)</name>
        <dbReference type="ChEBI" id="CHEBI:18420"/>
        <label>2</label>
    </ligand>
</feature>
<keyword evidence="2 4" id="KW-0418">Kinase</keyword>
<dbReference type="Gene3D" id="3.90.650.10">
    <property type="entry name" value="PurM-like C-terminal domain"/>
    <property type="match status" value="1"/>
</dbReference>
<protein>
    <recommendedName>
        <fullName evidence="2">Thiamine-monophosphate kinase</fullName>
        <shortName evidence="2">TMP kinase</shortName>
        <shortName evidence="2">Thiamine-phosphate kinase</shortName>
        <ecNumber evidence="2">2.7.4.16</ecNumber>
    </recommendedName>
</protein>
<dbReference type="AlphaFoldDB" id="S7UEX9"/>
<feature type="binding site" evidence="2">
    <location>
        <position position="124"/>
    </location>
    <ligand>
        <name>Mg(2+)</name>
        <dbReference type="ChEBI" id="CHEBI:18420"/>
        <label>1</label>
    </ligand>
</feature>
<dbReference type="PANTHER" id="PTHR30270">
    <property type="entry name" value="THIAMINE-MONOPHOSPHATE KINASE"/>
    <property type="match status" value="1"/>
</dbReference>
<gene>
    <name evidence="2" type="primary">thiL</name>
    <name evidence="4" type="ORF">dsat_0726</name>
</gene>
<feature type="binding site" evidence="2">
    <location>
        <position position="32"/>
    </location>
    <ligand>
        <name>Mg(2+)</name>
        <dbReference type="ChEBI" id="CHEBI:18420"/>
        <label>4</label>
    </ligand>
</feature>
<evidence type="ECO:0000259" key="3">
    <source>
        <dbReference type="Pfam" id="PF00586"/>
    </source>
</evidence>
<dbReference type="GO" id="GO:0009229">
    <property type="term" value="P:thiamine diphosphate biosynthetic process"/>
    <property type="evidence" value="ECO:0007669"/>
    <property type="project" value="UniProtKB-UniRule"/>
</dbReference>
<dbReference type="GO" id="GO:0005524">
    <property type="term" value="F:ATP binding"/>
    <property type="evidence" value="ECO:0007669"/>
    <property type="project" value="UniProtKB-UniRule"/>
</dbReference>
<keyword evidence="2" id="KW-0547">Nucleotide-binding</keyword>
<feature type="binding site" evidence="2">
    <location>
        <position position="47"/>
    </location>
    <ligand>
        <name>Mg(2+)</name>
        <dbReference type="ChEBI" id="CHEBI:18420"/>
        <label>1</label>
    </ligand>
</feature>
<comment type="caution">
    <text evidence="2">Lacks conserved residue(s) required for the propagation of feature annotation.</text>
</comment>
<feature type="domain" description="PurM-like N-terminal" evidence="3">
    <location>
        <begin position="30"/>
        <end position="139"/>
    </location>
</feature>
<feature type="binding site" evidence="2">
    <location>
        <position position="219"/>
    </location>
    <ligand>
        <name>ATP</name>
        <dbReference type="ChEBI" id="CHEBI:30616"/>
    </ligand>
</feature>
<reference evidence="4 5" key="1">
    <citation type="journal article" date="2013" name="Genome Announc.">
        <title>Draft genome sequences for three mercury-methylating, sulfate-reducing bacteria.</title>
        <authorList>
            <person name="Brown S.D."/>
            <person name="Hurt R.A.Jr."/>
            <person name="Gilmour C.C."/>
            <person name="Elias D.A."/>
        </authorList>
    </citation>
    <scope>NUCLEOTIDE SEQUENCE [LARGE SCALE GENOMIC DNA]</scope>
    <source>
        <strain evidence="4 5">DSM 16529</strain>
    </source>
</reference>
<dbReference type="GO" id="GO:0000287">
    <property type="term" value="F:magnesium ion binding"/>
    <property type="evidence" value="ECO:0007669"/>
    <property type="project" value="UniProtKB-UniRule"/>
</dbReference>
<keyword evidence="2" id="KW-0808">Transferase</keyword>
<comment type="function">
    <text evidence="2">Catalyzes the ATP-dependent phosphorylation of thiamine-monophosphate (TMP) to form thiamine-pyrophosphate (TPP), the active form of vitamin B1.</text>
</comment>